<dbReference type="AlphaFoldDB" id="A0A9P5YLX7"/>
<accession>A0A9P5YLX7</accession>
<keyword evidence="3" id="KW-1185">Reference proteome</keyword>
<evidence type="ECO:0000313" key="2">
    <source>
        <dbReference type="EMBL" id="KAF9471582.1"/>
    </source>
</evidence>
<evidence type="ECO:0000256" key="1">
    <source>
        <dbReference type="SAM" id="MobiDB-lite"/>
    </source>
</evidence>
<dbReference type="EMBL" id="MU155657">
    <property type="protein sequence ID" value="KAF9471582.1"/>
    <property type="molecule type" value="Genomic_DNA"/>
</dbReference>
<gene>
    <name evidence="2" type="ORF">BDN70DRAFT_887960</name>
</gene>
<organism evidence="2 3">
    <name type="scientific">Pholiota conissans</name>
    <dbReference type="NCBI Taxonomy" id="109636"/>
    <lineage>
        <taxon>Eukaryota</taxon>
        <taxon>Fungi</taxon>
        <taxon>Dikarya</taxon>
        <taxon>Basidiomycota</taxon>
        <taxon>Agaricomycotina</taxon>
        <taxon>Agaricomycetes</taxon>
        <taxon>Agaricomycetidae</taxon>
        <taxon>Agaricales</taxon>
        <taxon>Agaricineae</taxon>
        <taxon>Strophariaceae</taxon>
        <taxon>Pholiota</taxon>
    </lineage>
</organism>
<reference evidence="2" key="1">
    <citation type="submission" date="2020-11" db="EMBL/GenBank/DDBJ databases">
        <authorList>
            <consortium name="DOE Joint Genome Institute"/>
            <person name="Ahrendt S."/>
            <person name="Riley R."/>
            <person name="Andreopoulos W."/>
            <person name="Labutti K."/>
            <person name="Pangilinan J."/>
            <person name="Ruiz-Duenas F.J."/>
            <person name="Barrasa J.M."/>
            <person name="Sanchez-Garcia M."/>
            <person name="Camarero S."/>
            <person name="Miyauchi S."/>
            <person name="Serrano A."/>
            <person name="Linde D."/>
            <person name="Babiker R."/>
            <person name="Drula E."/>
            <person name="Ayuso-Fernandez I."/>
            <person name="Pacheco R."/>
            <person name="Padilla G."/>
            <person name="Ferreira P."/>
            <person name="Barriuso J."/>
            <person name="Kellner H."/>
            <person name="Castanera R."/>
            <person name="Alfaro M."/>
            <person name="Ramirez L."/>
            <person name="Pisabarro A.G."/>
            <person name="Kuo A."/>
            <person name="Tritt A."/>
            <person name="Lipzen A."/>
            <person name="He G."/>
            <person name="Yan M."/>
            <person name="Ng V."/>
            <person name="Cullen D."/>
            <person name="Martin F."/>
            <person name="Rosso M.-N."/>
            <person name="Henrissat B."/>
            <person name="Hibbett D."/>
            <person name="Martinez A.T."/>
            <person name="Grigoriev I.V."/>
        </authorList>
    </citation>
    <scope>NUCLEOTIDE SEQUENCE</scope>
    <source>
        <strain evidence="2">CIRM-BRFM 674</strain>
    </source>
</reference>
<comment type="caution">
    <text evidence="2">The sequence shown here is derived from an EMBL/GenBank/DDBJ whole genome shotgun (WGS) entry which is preliminary data.</text>
</comment>
<evidence type="ECO:0000313" key="3">
    <source>
        <dbReference type="Proteomes" id="UP000807469"/>
    </source>
</evidence>
<dbReference type="Proteomes" id="UP000807469">
    <property type="component" value="Unassembled WGS sequence"/>
</dbReference>
<feature type="compositionally biased region" description="Polar residues" evidence="1">
    <location>
        <begin position="39"/>
        <end position="58"/>
    </location>
</feature>
<feature type="region of interest" description="Disordered" evidence="1">
    <location>
        <begin position="36"/>
        <end position="58"/>
    </location>
</feature>
<protein>
    <submittedName>
        <fullName evidence="2">Uncharacterized protein</fullName>
    </submittedName>
</protein>
<name>A0A9P5YLX7_9AGAR</name>
<proteinExistence type="predicted"/>
<sequence length="58" mass="6529">MYICDIETTEQSATTTKHSSRHVESKRTITKYGFLLNGINPQRPSNDKTGINNNVSCQ</sequence>